<evidence type="ECO:0000256" key="1">
    <source>
        <dbReference type="RuleBase" id="RU363044"/>
    </source>
</evidence>
<feature type="non-terminal residue" evidence="3">
    <location>
        <position position="1"/>
    </location>
</feature>
<dbReference type="PANTHER" id="PTHR10492">
    <property type="match status" value="1"/>
</dbReference>
<dbReference type="GO" id="GO:0000723">
    <property type="term" value="P:telomere maintenance"/>
    <property type="evidence" value="ECO:0007669"/>
    <property type="project" value="InterPro"/>
</dbReference>
<protein>
    <recommendedName>
        <fullName evidence="1">ATP-dependent DNA helicase</fullName>
        <ecNumber evidence="1">5.6.2.3</ecNumber>
    </recommendedName>
</protein>
<dbReference type="PANTHER" id="PTHR10492:SF90">
    <property type="entry name" value="ATP-DEPENDENT DNA HELICASE"/>
    <property type="match status" value="1"/>
</dbReference>
<dbReference type="GO" id="GO:0043139">
    <property type="term" value="F:5'-3' DNA helicase activity"/>
    <property type="evidence" value="ECO:0007669"/>
    <property type="project" value="UniProtKB-EC"/>
</dbReference>
<dbReference type="GO" id="GO:0016787">
    <property type="term" value="F:hydrolase activity"/>
    <property type="evidence" value="ECO:0007669"/>
    <property type="project" value="UniProtKB-KW"/>
</dbReference>
<dbReference type="GO" id="GO:0006310">
    <property type="term" value="P:DNA recombination"/>
    <property type="evidence" value="ECO:0007669"/>
    <property type="project" value="UniProtKB-KW"/>
</dbReference>
<keyword evidence="1" id="KW-0233">DNA recombination</keyword>
<dbReference type="GO" id="GO:0006281">
    <property type="term" value="P:DNA repair"/>
    <property type="evidence" value="ECO:0007669"/>
    <property type="project" value="UniProtKB-KW"/>
</dbReference>
<name>A0A699IRT8_TANCI</name>
<feature type="domain" description="DNA helicase Pif1-like DEAD-box helicase" evidence="2">
    <location>
        <begin position="87"/>
        <end position="117"/>
    </location>
</feature>
<dbReference type="GO" id="GO:0005524">
    <property type="term" value="F:ATP binding"/>
    <property type="evidence" value="ECO:0007669"/>
    <property type="project" value="UniProtKB-KW"/>
</dbReference>
<dbReference type="Pfam" id="PF05970">
    <property type="entry name" value="PIF1"/>
    <property type="match status" value="1"/>
</dbReference>
<dbReference type="EMBL" id="BKCJ010319796">
    <property type="protein sequence ID" value="GEZ75921.1"/>
    <property type="molecule type" value="Genomic_DNA"/>
</dbReference>
<comment type="cofactor">
    <cofactor evidence="1">
        <name>Mg(2+)</name>
        <dbReference type="ChEBI" id="CHEBI:18420"/>
    </cofactor>
</comment>
<organism evidence="3">
    <name type="scientific">Tanacetum cinerariifolium</name>
    <name type="common">Dalmatian daisy</name>
    <name type="synonym">Chrysanthemum cinerariifolium</name>
    <dbReference type="NCBI Taxonomy" id="118510"/>
    <lineage>
        <taxon>Eukaryota</taxon>
        <taxon>Viridiplantae</taxon>
        <taxon>Streptophyta</taxon>
        <taxon>Embryophyta</taxon>
        <taxon>Tracheophyta</taxon>
        <taxon>Spermatophyta</taxon>
        <taxon>Magnoliopsida</taxon>
        <taxon>eudicotyledons</taxon>
        <taxon>Gunneridae</taxon>
        <taxon>Pentapetalae</taxon>
        <taxon>asterids</taxon>
        <taxon>campanulids</taxon>
        <taxon>Asterales</taxon>
        <taxon>Asteraceae</taxon>
        <taxon>Asteroideae</taxon>
        <taxon>Anthemideae</taxon>
        <taxon>Anthemidinae</taxon>
        <taxon>Tanacetum</taxon>
    </lineage>
</organism>
<reference evidence="3" key="1">
    <citation type="journal article" date="2019" name="Sci. Rep.">
        <title>Draft genome of Tanacetum cinerariifolium, the natural source of mosquito coil.</title>
        <authorList>
            <person name="Yamashiro T."/>
            <person name="Shiraishi A."/>
            <person name="Satake H."/>
            <person name="Nakayama K."/>
        </authorList>
    </citation>
    <scope>NUCLEOTIDE SEQUENCE</scope>
</reference>
<comment type="caution">
    <text evidence="3">The sequence shown here is derived from an EMBL/GenBank/DDBJ whole genome shotgun (WGS) entry which is preliminary data.</text>
</comment>
<gene>
    <name evidence="3" type="ORF">Tci_547894</name>
</gene>
<evidence type="ECO:0000313" key="3">
    <source>
        <dbReference type="EMBL" id="GEZ75921.1"/>
    </source>
</evidence>
<keyword evidence="1" id="KW-0547">Nucleotide-binding</keyword>
<keyword evidence="1" id="KW-0234">DNA repair</keyword>
<keyword evidence="1" id="KW-0378">Hydrolase</keyword>
<dbReference type="EC" id="5.6.2.3" evidence="1"/>
<evidence type="ECO:0000259" key="2">
    <source>
        <dbReference type="Pfam" id="PF05970"/>
    </source>
</evidence>
<accession>A0A699IRT8</accession>
<keyword evidence="1" id="KW-0067">ATP-binding</keyword>
<sequence length="402" mass="45086">PLKLWEETWEVLSEDILYKKRKLFRYPDLQLSTEQIQNYCLVEIKESLNRNGRSLTEFQDLPRPNSQFLTNMDNRLIREALDFDMNKSGTGKTFLYKTIISRLRSEKKIVLAVASSDHQKVHNEGKELLRSIASRINKMTGKGDVGASLPRTLVRGSQNPNSELDYARVSEVPIIDHMDALRPEGSSWLINETNVETLFGVKFTSQSDIEKFEVDVSNSSLLVSSSTIINVPRKLNSIDVAATFGVPLSTIGGLQKLINDIEAGKHDELLSGMTNDDHMETLDALGSICNSIQANRNNAYVIPCKVSHEDDSINLNVDESTIPSDPIVKSMGINTKSTSYAGDASASAKEQRKVNSNFRTLVADLIFDGVNVFILCKVVRKEQLGETYAKKDYDEFQRLLFL</sequence>
<dbReference type="AlphaFoldDB" id="A0A699IRT8"/>
<comment type="similarity">
    <text evidence="1">Belongs to the helicase family.</text>
</comment>
<dbReference type="InterPro" id="IPR010285">
    <property type="entry name" value="DNA_helicase_pif1-like_DEAD"/>
</dbReference>
<keyword evidence="1" id="KW-0227">DNA damage</keyword>
<comment type="catalytic activity">
    <reaction evidence="1">
        <text>ATP + H2O = ADP + phosphate + H(+)</text>
        <dbReference type="Rhea" id="RHEA:13065"/>
        <dbReference type="ChEBI" id="CHEBI:15377"/>
        <dbReference type="ChEBI" id="CHEBI:15378"/>
        <dbReference type="ChEBI" id="CHEBI:30616"/>
        <dbReference type="ChEBI" id="CHEBI:43474"/>
        <dbReference type="ChEBI" id="CHEBI:456216"/>
        <dbReference type="EC" id="5.6.2.3"/>
    </reaction>
</comment>
<keyword evidence="1 3" id="KW-0347">Helicase</keyword>
<proteinExistence type="inferred from homology"/>